<protein>
    <submittedName>
        <fullName evidence="11">Manganese transport system membrane protein MntB</fullName>
    </submittedName>
</protein>
<feature type="transmembrane region" description="Helical" evidence="9">
    <location>
        <begin position="94"/>
        <end position="111"/>
    </location>
</feature>
<evidence type="ECO:0000256" key="5">
    <source>
        <dbReference type="ARBA" id="ARBA00022692"/>
    </source>
</evidence>
<dbReference type="GO" id="GO:0003700">
    <property type="term" value="F:DNA-binding transcription factor activity"/>
    <property type="evidence" value="ECO:0007669"/>
    <property type="project" value="InterPro"/>
</dbReference>
<evidence type="ECO:0000313" key="12">
    <source>
        <dbReference type="Proteomes" id="UP000318478"/>
    </source>
</evidence>
<keyword evidence="4" id="KW-1003">Cell membrane</keyword>
<comment type="similarity">
    <text evidence="2 8">Belongs to the ABC-3 integral membrane protein family.</text>
</comment>
<dbReference type="SUPFAM" id="SSF81345">
    <property type="entry name" value="ABC transporter involved in vitamin B12 uptake, BtuC"/>
    <property type="match status" value="1"/>
</dbReference>
<organism evidence="11 12">
    <name type="scientific">Posidoniimonas polymericola</name>
    <dbReference type="NCBI Taxonomy" id="2528002"/>
    <lineage>
        <taxon>Bacteria</taxon>
        <taxon>Pseudomonadati</taxon>
        <taxon>Planctomycetota</taxon>
        <taxon>Planctomycetia</taxon>
        <taxon>Pirellulales</taxon>
        <taxon>Lacipirellulaceae</taxon>
        <taxon>Posidoniimonas</taxon>
    </lineage>
</organism>
<evidence type="ECO:0000256" key="2">
    <source>
        <dbReference type="ARBA" id="ARBA00008034"/>
    </source>
</evidence>
<dbReference type="Pfam" id="PF02742">
    <property type="entry name" value="Fe_dep_repr_C"/>
    <property type="match status" value="1"/>
</dbReference>
<dbReference type="InterPro" id="IPR001367">
    <property type="entry name" value="Fe_dep_repressor"/>
</dbReference>
<dbReference type="InterPro" id="IPR022689">
    <property type="entry name" value="Iron_dep_repressor"/>
</dbReference>
<dbReference type="InterPro" id="IPR001626">
    <property type="entry name" value="ABC_TroCD"/>
</dbReference>
<keyword evidence="7 9" id="KW-0472">Membrane</keyword>
<comment type="subcellular location">
    <subcellularLocation>
        <location evidence="1 8">Cell membrane</location>
        <topology evidence="1 8">Multi-pass membrane protein</topology>
    </subcellularLocation>
</comment>
<dbReference type="SUPFAM" id="SSF47979">
    <property type="entry name" value="Iron-dependent repressor protein, dimerization domain"/>
    <property type="match status" value="1"/>
</dbReference>
<evidence type="ECO:0000256" key="6">
    <source>
        <dbReference type="ARBA" id="ARBA00022989"/>
    </source>
</evidence>
<dbReference type="SMART" id="SM00529">
    <property type="entry name" value="HTH_DTXR"/>
    <property type="match status" value="1"/>
</dbReference>
<dbReference type="InterPro" id="IPR036388">
    <property type="entry name" value="WH-like_DNA-bd_sf"/>
</dbReference>
<gene>
    <name evidence="11" type="primary">mntB_1</name>
    <name evidence="11" type="ORF">Pla123a_47140</name>
</gene>
<dbReference type="Gene3D" id="1.10.10.10">
    <property type="entry name" value="Winged helix-like DNA-binding domain superfamily/Winged helix DNA-binding domain"/>
    <property type="match status" value="1"/>
</dbReference>
<dbReference type="Proteomes" id="UP000318478">
    <property type="component" value="Unassembled WGS sequence"/>
</dbReference>
<dbReference type="InterPro" id="IPR036390">
    <property type="entry name" value="WH_DNA-bd_sf"/>
</dbReference>
<dbReference type="PANTHER" id="PTHR30477">
    <property type="entry name" value="ABC-TRANSPORTER METAL-BINDING PROTEIN"/>
    <property type="match status" value="1"/>
</dbReference>
<dbReference type="CDD" id="cd06550">
    <property type="entry name" value="TM_ABC_iron-siderophores_like"/>
    <property type="match status" value="1"/>
</dbReference>
<dbReference type="GO" id="GO:0046983">
    <property type="term" value="F:protein dimerization activity"/>
    <property type="evidence" value="ECO:0007669"/>
    <property type="project" value="InterPro"/>
</dbReference>
<evidence type="ECO:0000313" key="11">
    <source>
        <dbReference type="EMBL" id="TWT66320.1"/>
    </source>
</evidence>
<sequence length="425" mass="45080">MIADLLDSVANRAMLVALTCNASCALVGCYLVLRRVSLMGDALSHAVLPGLVIAFVISGSTGPGAMLVGALAAGVATTFLTQTVQRFGRLAPDASLGVVYTTLFAVGVLLVKRFVSEIHFDIACVYEGSLLQVALDTFEFAGAEVPRAMISSGLVLLIVLGCLSLFWKELKISSFDATLADTLGLAPGWMHYLLMLLVSLATVTSFEAIGSILVVAMLIAPAAAAQLLVNRLGPMLLVSVVLSSAATVLGYQAAVYWNVSPGGAIAVAAGLVYVLAAVFSPTEGFLARLLNNARLALRVRREDVLAYLYRQDEAASDAFSRLADVLSAADGGQMARVAVSQLRRESLVQITADRVRLTPEGRSAAAELVRAHRLWESYLVDRVGIQTDHVHDAAHVMEHVLDAGMREQIAKQLGVETDPHGKEIP</sequence>
<dbReference type="Gene3D" id="1.10.3470.10">
    <property type="entry name" value="ABC transporter involved in vitamin B12 uptake, BtuC"/>
    <property type="match status" value="1"/>
</dbReference>
<dbReference type="InterPro" id="IPR037294">
    <property type="entry name" value="ABC_BtuC-like"/>
</dbReference>
<dbReference type="Pfam" id="PF00950">
    <property type="entry name" value="ABC-3"/>
    <property type="match status" value="1"/>
</dbReference>
<dbReference type="PANTHER" id="PTHR30477:SF8">
    <property type="entry name" value="METAL TRANSPORT SYSTEM MEMBRANE PROTEIN CT_070-RELATED"/>
    <property type="match status" value="1"/>
</dbReference>
<dbReference type="GO" id="GO:0055085">
    <property type="term" value="P:transmembrane transport"/>
    <property type="evidence" value="ECO:0007669"/>
    <property type="project" value="InterPro"/>
</dbReference>
<dbReference type="RefSeq" id="WP_146591548.1">
    <property type="nucleotide sequence ID" value="NZ_SJPO01000016.1"/>
</dbReference>
<evidence type="ECO:0000259" key="10">
    <source>
        <dbReference type="Pfam" id="PF02742"/>
    </source>
</evidence>
<proteinExistence type="inferred from homology"/>
<feature type="domain" description="Iron dependent repressor metal binding and dimerisation" evidence="10">
    <location>
        <begin position="358"/>
        <end position="425"/>
    </location>
</feature>
<dbReference type="OrthoDB" id="9788905at2"/>
<feature type="transmembrane region" description="Helical" evidence="9">
    <location>
        <begin position="148"/>
        <end position="167"/>
    </location>
</feature>
<feature type="transmembrane region" description="Helical" evidence="9">
    <location>
        <begin position="12"/>
        <end position="33"/>
    </location>
</feature>
<dbReference type="GO" id="GO:0043190">
    <property type="term" value="C:ATP-binding cassette (ABC) transporter complex"/>
    <property type="evidence" value="ECO:0007669"/>
    <property type="project" value="InterPro"/>
</dbReference>
<evidence type="ECO:0000256" key="8">
    <source>
        <dbReference type="RuleBase" id="RU003943"/>
    </source>
</evidence>
<keyword evidence="3 8" id="KW-0813">Transport</keyword>
<dbReference type="SUPFAM" id="SSF46785">
    <property type="entry name" value="Winged helix' DNA-binding domain"/>
    <property type="match status" value="1"/>
</dbReference>
<keyword evidence="12" id="KW-1185">Reference proteome</keyword>
<accession>A0A5C5XTR5</accession>
<evidence type="ECO:0000256" key="9">
    <source>
        <dbReference type="SAM" id="Phobius"/>
    </source>
</evidence>
<dbReference type="GO" id="GO:0046914">
    <property type="term" value="F:transition metal ion binding"/>
    <property type="evidence" value="ECO:0007669"/>
    <property type="project" value="InterPro"/>
</dbReference>
<keyword evidence="5 8" id="KW-0812">Transmembrane</keyword>
<reference evidence="11 12" key="1">
    <citation type="submission" date="2019-02" db="EMBL/GenBank/DDBJ databases">
        <title>Deep-cultivation of Planctomycetes and their phenomic and genomic characterization uncovers novel biology.</title>
        <authorList>
            <person name="Wiegand S."/>
            <person name="Jogler M."/>
            <person name="Boedeker C."/>
            <person name="Pinto D."/>
            <person name="Vollmers J."/>
            <person name="Rivas-Marin E."/>
            <person name="Kohn T."/>
            <person name="Peeters S.H."/>
            <person name="Heuer A."/>
            <person name="Rast P."/>
            <person name="Oberbeckmann S."/>
            <person name="Bunk B."/>
            <person name="Jeske O."/>
            <person name="Meyerdierks A."/>
            <person name="Storesund J.E."/>
            <person name="Kallscheuer N."/>
            <person name="Luecker S."/>
            <person name="Lage O.M."/>
            <person name="Pohl T."/>
            <person name="Merkel B.J."/>
            <person name="Hornburger P."/>
            <person name="Mueller R.-W."/>
            <person name="Bruemmer F."/>
            <person name="Labrenz M."/>
            <person name="Spormann A.M."/>
            <person name="Op Den Camp H."/>
            <person name="Overmann J."/>
            <person name="Amann R."/>
            <person name="Jetten M.S.M."/>
            <person name="Mascher T."/>
            <person name="Medema M.H."/>
            <person name="Devos D.P."/>
            <person name="Kaster A.-K."/>
            <person name="Ovreas L."/>
            <person name="Rohde M."/>
            <person name="Galperin M.Y."/>
            <person name="Jogler C."/>
        </authorList>
    </citation>
    <scope>NUCLEOTIDE SEQUENCE [LARGE SCALE GENOMIC DNA]</scope>
    <source>
        <strain evidence="11 12">Pla123a</strain>
    </source>
</reference>
<evidence type="ECO:0000256" key="3">
    <source>
        <dbReference type="ARBA" id="ARBA00022448"/>
    </source>
</evidence>
<dbReference type="InterPro" id="IPR036421">
    <property type="entry name" value="Fe_dep_repressor_sf"/>
</dbReference>
<evidence type="ECO:0000256" key="1">
    <source>
        <dbReference type="ARBA" id="ARBA00004651"/>
    </source>
</evidence>
<evidence type="ECO:0000256" key="7">
    <source>
        <dbReference type="ARBA" id="ARBA00023136"/>
    </source>
</evidence>
<feature type="transmembrane region" description="Helical" evidence="9">
    <location>
        <begin position="236"/>
        <end position="257"/>
    </location>
</feature>
<dbReference type="AlphaFoldDB" id="A0A5C5XTR5"/>
<dbReference type="GO" id="GO:0010043">
    <property type="term" value="P:response to zinc ion"/>
    <property type="evidence" value="ECO:0007669"/>
    <property type="project" value="TreeGrafter"/>
</dbReference>
<comment type="caution">
    <text evidence="11">The sequence shown here is derived from an EMBL/GenBank/DDBJ whole genome shotgun (WGS) entry which is preliminary data.</text>
</comment>
<feature type="transmembrane region" description="Helical" evidence="9">
    <location>
        <begin position="40"/>
        <end position="58"/>
    </location>
</feature>
<keyword evidence="6 9" id="KW-1133">Transmembrane helix</keyword>
<dbReference type="EMBL" id="SJPO01000016">
    <property type="protein sequence ID" value="TWT66320.1"/>
    <property type="molecule type" value="Genomic_DNA"/>
</dbReference>
<name>A0A5C5XTR5_9BACT</name>
<evidence type="ECO:0000256" key="4">
    <source>
        <dbReference type="ARBA" id="ARBA00022475"/>
    </source>
</evidence>
<feature type="transmembrane region" description="Helical" evidence="9">
    <location>
        <begin position="263"/>
        <end position="290"/>
    </location>
</feature>